<reference evidence="1" key="1">
    <citation type="submission" date="2009-07" db="EMBL/GenBank/DDBJ databases">
        <authorList>
            <consortium name="US DOE Joint Genome Institute (JGI-PGF)"/>
            <person name="Lucas S."/>
            <person name="Copeland A."/>
            <person name="Lapidus A."/>
            <person name="Glavina del Rio T."/>
            <person name="Tice H."/>
            <person name="Bruce D."/>
            <person name="Goodwin L."/>
            <person name="Pitluck S."/>
            <person name="Larimer F."/>
            <person name="Land M.L."/>
            <person name="Mouttaki H."/>
            <person name="He Z."/>
            <person name="Zhou J."/>
            <person name="Hemme C.L."/>
        </authorList>
    </citation>
    <scope>NUCLEOTIDE SEQUENCE [LARGE SCALE GENOMIC DNA]</scope>
    <source>
        <strain evidence="1">DSM 2782</strain>
    </source>
</reference>
<keyword evidence="2" id="KW-1185">Reference proteome</keyword>
<dbReference type="RefSeq" id="WP_004622599.1">
    <property type="nucleotide sequence ID" value="NZ_ACXX02000022.1"/>
</dbReference>
<protein>
    <submittedName>
        <fullName evidence="1">Uncharacterized protein</fullName>
    </submittedName>
</protein>
<evidence type="ECO:0000313" key="1">
    <source>
        <dbReference type="EMBL" id="EGD45691.1"/>
    </source>
</evidence>
<name>F1TIQ3_9FIRM</name>
<dbReference type="AlphaFoldDB" id="F1TIQ3"/>
<dbReference type="Proteomes" id="UP000003860">
    <property type="component" value="Unassembled WGS sequence"/>
</dbReference>
<accession>F1TIQ3</accession>
<dbReference type="EMBL" id="ACXX02000022">
    <property type="protein sequence ID" value="EGD45691.1"/>
    <property type="molecule type" value="Genomic_DNA"/>
</dbReference>
<sequence>MFQQIREFINDYVSSSNNKITVDSDVIHNGKKLEYALSINSYMASLSVLTDLTYDFFVGEVESEKIKSSKTLYFDNIEDLLRQIKADLDDFSEPKQ</sequence>
<reference evidence="1" key="2">
    <citation type="submission" date="2011-01" db="EMBL/GenBank/DDBJ databases">
        <title>The Non-contiguous Finished genome of Clostridium papyrosolvens.</title>
        <authorList>
            <person name="Lucas S."/>
            <person name="Copeland A."/>
            <person name="Lapidus A."/>
            <person name="Cheng J.-F."/>
            <person name="Goodwin L."/>
            <person name="Pitluck S."/>
            <person name="Misra M."/>
            <person name="Chertkov O."/>
            <person name="Detter J.C."/>
            <person name="Han C."/>
            <person name="Tapia R."/>
            <person name="Land M."/>
            <person name="Hauser L."/>
            <person name="Kyrpides N."/>
            <person name="Ivanova N."/>
            <person name="Pagani I."/>
            <person name="Mouttaki H."/>
            <person name="He Z."/>
            <person name="Zhou J."/>
            <person name="Hemme C.L."/>
            <person name="Woyke T."/>
        </authorList>
    </citation>
    <scope>NUCLEOTIDE SEQUENCE [LARGE SCALE GENOMIC DNA]</scope>
    <source>
        <strain evidence="1">DSM 2782</strain>
    </source>
</reference>
<dbReference type="STRING" id="588581.Cpap_0084"/>
<comment type="caution">
    <text evidence="1">The sequence shown here is derived from an EMBL/GenBank/DDBJ whole genome shotgun (WGS) entry which is preliminary data.</text>
</comment>
<dbReference type="OrthoDB" id="2628955at2"/>
<organism evidence="1 2">
    <name type="scientific">Ruminiclostridium papyrosolvens DSM 2782</name>
    <dbReference type="NCBI Taxonomy" id="588581"/>
    <lineage>
        <taxon>Bacteria</taxon>
        <taxon>Bacillati</taxon>
        <taxon>Bacillota</taxon>
        <taxon>Clostridia</taxon>
        <taxon>Eubacteriales</taxon>
        <taxon>Oscillospiraceae</taxon>
        <taxon>Ruminiclostridium</taxon>
    </lineage>
</organism>
<evidence type="ECO:0000313" key="2">
    <source>
        <dbReference type="Proteomes" id="UP000003860"/>
    </source>
</evidence>
<proteinExistence type="predicted"/>
<gene>
    <name evidence="1" type="ORF">Cpap_0084</name>
</gene>